<dbReference type="Proteomes" id="UP001152622">
    <property type="component" value="Chromosome 6"/>
</dbReference>
<sequence length="122" mass="12877">MLANALLLSQRAGAGGAQQVGGGHGVAGTMAEHRKRSVSGLGVSREPVDTSKRFARGEAGCTPHEETQLIKSRPCGGLTGLFVRHADQTFVYADRCLSTGCSRRNAIGGQMRQNRTGMCFAE</sequence>
<feature type="region of interest" description="Disordered" evidence="1">
    <location>
        <begin position="32"/>
        <end position="61"/>
    </location>
</feature>
<evidence type="ECO:0000313" key="3">
    <source>
        <dbReference type="Proteomes" id="UP001152622"/>
    </source>
</evidence>
<reference evidence="2" key="1">
    <citation type="journal article" date="2023" name="Science">
        <title>Genome structures resolve the early diversification of teleost fishes.</title>
        <authorList>
            <person name="Parey E."/>
            <person name="Louis A."/>
            <person name="Montfort J."/>
            <person name="Bouchez O."/>
            <person name="Roques C."/>
            <person name="Iampietro C."/>
            <person name="Lluch J."/>
            <person name="Castinel A."/>
            <person name="Donnadieu C."/>
            <person name="Desvignes T."/>
            <person name="Floi Bucao C."/>
            <person name="Jouanno E."/>
            <person name="Wen M."/>
            <person name="Mejri S."/>
            <person name="Dirks R."/>
            <person name="Jansen H."/>
            <person name="Henkel C."/>
            <person name="Chen W.J."/>
            <person name="Zahm M."/>
            <person name="Cabau C."/>
            <person name="Klopp C."/>
            <person name="Thompson A.W."/>
            <person name="Robinson-Rechavi M."/>
            <person name="Braasch I."/>
            <person name="Lecointre G."/>
            <person name="Bobe J."/>
            <person name="Postlethwait J.H."/>
            <person name="Berthelot C."/>
            <person name="Roest Crollius H."/>
            <person name="Guiguen Y."/>
        </authorList>
    </citation>
    <scope>NUCLEOTIDE SEQUENCE</scope>
    <source>
        <strain evidence="2">WJC10195</strain>
    </source>
</reference>
<protein>
    <submittedName>
        <fullName evidence="2">Uncharacterized protein</fullName>
    </submittedName>
</protein>
<organism evidence="2 3">
    <name type="scientific">Synaphobranchus kaupii</name>
    <name type="common">Kaup's arrowtooth eel</name>
    <dbReference type="NCBI Taxonomy" id="118154"/>
    <lineage>
        <taxon>Eukaryota</taxon>
        <taxon>Metazoa</taxon>
        <taxon>Chordata</taxon>
        <taxon>Craniata</taxon>
        <taxon>Vertebrata</taxon>
        <taxon>Euteleostomi</taxon>
        <taxon>Actinopterygii</taxon>
        <taxon>Neopterygii</taxon>
        <taxon>Teleostei</taxon>
        <taxon>Anguilliformes</taxon>
        <taxon>Synaphobranchidae</taxon>
        <taxon>Synaphobranchus</taxon>
    </lineage>
</organism>
<name>A0A9Q1IWZ3_SYNKA</name>
<keyword evidence="3" id="KW-1185">Reference proteome</keyword>
<evidence type="ECO:0000313" key="2">
    <source>
        <dbReference type="EMBL" id="KAJ8356018.1"/>
    </source>
</evidence>
<comment type="caution">
    <text evidence="2">The sequence shown here is derived from an EMBL/GenBank/DDBJ whole genome shotgun (WGS) entry which is preliminary data.</text>
</comment>
<proteinExistence type="predicted"/>
<evidence type="ECO:0000256" key="1">
    <source>
        <dbReference type="SAM" id="MobiDB-lite"/>
    </source>
</evidence>
<accession>A0A9Q1IWZ3</accession>
<feature type="compositionally biased region" description="Basic and acidic residues" evidence="1">
    <location>
        <begin position="46"/>
        <end position="56"/>
    </location>
</feature>
<gene>
    <name evidence="2" type="ORF">SKAU_G00188120</name>
</gene>
<dbReference type="AlphaFoldDB" id="A0A9Q1IWZ3"/>
<dbReference type="EMBL" id="JAINUF010000006">
    <property type="protein sequence ID" value="KAJ8356018.1"/>
    <property type="molecule type" value="Genomic_DNA"/>
</dbReference>